<name>A0ACA9QXQ1_9GLOM</name>
<keyword evidence="2" id="KW-1185">Reference proteome</keyword>
<organism evidence="1 2">
    <name type="scientific">Dentiscutata heterogama</name>
    <dbReference type="NCBI Taxonomy" id="1316150"/>
    <lineage>
        <taxon>Eukaryota</taxon>
        <taxon>Fungi</taxon>
        <taxon>Fungi incertae sedis</taxon>
        <taxon>Mucoromycota</taxon>
        <taxon>Glomeromycotina</taxon>
        <taxon>Glomeromycetes</taxon>
        <taxon>Diversisporales</taxon>
        <taxon>Gigasporaceae</taxon>
        <taxon>Dentiscutata</taxon>
    </lineage>
</organism>
<reference evidence="1" key="1">
    <citation type="submission" date="2021-06" db="EMBL/GenBank/DDBJ databases">
        <authorList>
            <person name="Kallberg Y."/>
            <person name="Tangrot J."/>
            <person name="Rosling A."/>
        </authorList>
    </citation>
    <scope>NUCLEOTIDE SEQUENCE</scope>
    <source>
        <strain evidence="1">IL203A</strain>
    </source>
</reference>
<comment type="caution">
    <text evidence="1">The sequence shown here is derived from an EMBL/GenBank/DDBJ whole genome shotgun (WGS) entry which is preliminary data.</text>
</comment>
<proteinExistence type="predicted"/>
<protein>
    <submittedName>
        <fullName evidence="1">11281_t:CDS:1</fullName>
    </submittedName>
</protein>
<accession>A0ACA9QXQ1</accession>
<feature type="non-terminal residue" evidence="1">
    <location>
        <position position="1"/>
    </location>
</feature>
<dbReference type="Proteomes" id="UP000789702">
    <property type="component" value="Unassembled WGS sequence"/>
</dbReference>
<sequence>ATSCYLIDYDEFTDFVNISRKVDKCKWRKCDLFNLQIIQE</sequence>
<dbReference type="EMBL" id="CAJVPU010055423">
    <property type="protein sequence ID" value="CAG8768623.1"/>
    <property type="molecule type" value="Genomic_DNA"/>
</dbReference>
<evidence type="ECO:0000313" key="2">
    <source>
        <dbReference type="Proteomes" id="UP000789702"/>
    </source>
</evidence>
<feature type="non-terminal residue" evidence="1">
    <location>
        <position position="40"/>
    </location>
</feature>
<gene>
    <name evidence="1" type="ORF">DHETER_LOCUS15706</name>
</gene>
<evidence type="ECO:0000313" key="1">
    <source>
        <dbReference type="EMBL" id="CAG8768623.1"/>
    </source>
</evidence>